<dbReference type="PANTHER" id="PTHR39339:SF1">
    <property type="entry name" value="CHAD DOMAIN-CONTAINING PROTEIN"/>
    <property type="match status" value="1"/>
</dbReference>
<dbReference type="InterPro" id="IPR023577">
    <property type="entry name" value="CYTH_domain"/>
</dbReference>
<dbReference type="PROSITE" id="PS51707">
    <property type="entry name" value="CYTH"/>
    <property type="match status" value="1"/>
</dbReference>
<feature type="compositionally biased region" description="Basic and acidic residues" evidence="1">
    <location>
        <begin position="387"/>
        <end position="397"/>
    </location>
</feature>
<dbReference type="Gene3D" id="2.40.320.10">
    <property type="entry name" value="Hypothetical Protein Pfu-838710-001"/>
    <property type="match status" value="1"/>
</dbReference>
<evidence type="ECO:0000313" key="5">
    <source>
        <dbReference type="Proteomes" id="UP000617734"/>
    </source>
</evidence>
<dbReference type="Proteomes" id="UP000617734">
    <property type="component" value="Unassembled WGS sequence"/>
</dbReference>
<dbReference type="SMART" id="SM00880">
    <property type="entry name" value="CHAD"/>
    <property type="match status" value="1"/>
</dbReference>
<dbReference type="InterPro" id="IPR033469">
    <property type="entry name" value="CYTH-like_dom_sf"/>
</dbReference>
<accession>A0A919KYU8</accession>
<keyword evidence="5" id="KW-1185">Reference proteome</keyword>
<dbReference type="SMART" id="SM01118">
    <property type="entry name" value="CYTH"/>
    <property type="match status" value="1"/>
</dbReference>
<evidence type="ECO:0000256" key="1">
    <source>
        <dbReference type="SAM" id="MobiDB-lite"/>
    </source>
</evidence>
<name>A0A919KYU8_9ACTN</name>
<dbReference type="PROSITE" id="PS51708">
    <property type="entry name" value="CHAD"/>
    <property type="match status" value="1"/>
</dbReference>
<dbReference type="PANTHER" id="PTHR39339">
    <property type="entry name" value="SLR1444 PROTEIN"/>
    <property type="match status" value="1"/>
</dbReference>
<evidence type="ECO:0000259" key="3">
    <source>
        <dbReference type="PROSITE" id="PS51708"/>
    </source>
</evidence>
<dbReference type="EMBL" id="BNBO01000034">
    <property type="protein sequence ID" value="GHH77682.1"/>
    <property type="molecule type" value="Genomic_DNA"/>
</dbReference>
<dbReference type="AlphaFoldDB" id="A0A919KYU8"/>
<feature type="region of interest" description="Disordered" evidence="1">
    <location>
        <begin position="63"/>
        <end position="96"/>
    </location>
</feature>
<dbReference type="CDD" id="cd07374">
    <property type="entry name" value="CYTH-like_Pase"/>
    <property type="match status" value="1"/>
</dbReference>
<feature type="region of interest" description="Disordered" evidence="1">
    <location>
        <begin position="382"/>
        <end position="422"/>
    </location>
</feature>
<feature type="domain" description="CYTH" evidence="2">
    <location>
        <begin position="5"/>
        <end position="209"/>
    </location>
</feature>
<dbReference type="SUPFAM" id="SSF55154">
    <property type="entry name" value="CYTH-like phosphatases"/>
    <property type="match status" value="1"/>
</dbReference>
<feature type="domain" description="CHAD" evidence="3">
    <location>
        <begin position="234"/>
        <end position="518"/>
    </location>
</feature>
<reference evidence="4" key="1">
    <citation type="journal article" date="2014" name="Int. J. Syst. Evol. Microbiol.">
        <title>Complete genome sequence of Corynebacterium casei LMG S-19264T (=DSM 44701T), isolated from a smear-ripened cheese.</title>
        <authorList>
            <consortium name="US DOE Joint Genome Institute (JGI-PGF)"/>
            <person name="Walter F."/>
            <person name="Albersmeier A."/>
            <person name="Kalinowski J."/>
            <person name="Ruckert C."/>
        </authorList>
    </citation>
    <scope>NUCLEOTIDE SEQUENCE</scope>
    <source>
        <strain evidence="4">JCM 4646</strain>
    </source>
</reference>
<proteinExistence type="predicted"/>
<feature type="compositionally biased region" description="Basic and acidic residues" evidence="1">
    <location>
        <begin position="63"/>
        <end position="83"/>
    </location>
</feature>
<comment type="caution">
    <text evidence="4">The sequence shown here is derived from an EMBL/GenBank/DDBJ whole genome shotgun (WGS) entry which is preliminary data.</text>
</comment>
<reference evidence="4" key="2">
    <citation type="submission" date="2020-09" db="EMBL/GenBank/DDBJ databases">
        <authorList>
            <person name="Sun Q."/>
            <person name="Ohkuma M."/>
        </authorList>
    </citation>
    <scope>NUCLEOTIDE SEQUENCE</scope>
    <source>
        <strain evidence="4">JCM 4646</strain>
    </source>
</reference>
<gene>
    <name evidence="4" type="ORF">GCM10018781_51610</name>
</gene>
<dbReference type="InterPro" id="IPR038186">
    <property type="entry name" value="CHAD_dom_sf"/>
</dbReference>
<protein>
    <submittedName>
        <fullName evidence="4">CHAD domain-containing protein</fullName>
    </submittedName>
</protein>
<dbReference type="Pfam" id="PF01928">
    <property type="entry name" value="CYTH"/>
    <property type="match status" value="1"/>
</dbReference>
<dbReference type="RefSeq" id="WP_190213296.1">
    <property type="nucleotide sequence ID" value="NZ_BNBO01000034.1"/>
</dbReference>
<sequence length="518" mass="55930">MSTVHKETERNYAGALDHPLPAERLPQVARVRTGGTERLDAVYFDTPDLRLLRRGVTLRRRTGGHDAGWHLKTPGEDGSRTESRLPLTDGSPAHPPPELLARTALDTRGRPLAPVVHLRTRRDLTLLADAEGNTLAELARDTVSARVLGGAPPAPGPAPAPDAVDWVETEVELVDGGTGLLDAVEAELHRHGLDRAAQQSKLGHALAGRLPAGAEAGGWTRPAAGGPAVRRARSGSVGEALTGHLRVQAAALRTLDPAVRLDEADSVHRMRVQVRRLRSALAAHRRILDRTATDPLDHELRWFGKVLGRARDAEVIAGRLGGQADALPPEGHPAETAARIRSWSGARYREAHHAVVRAMEGRRYFDLLDAVEHLAARPPLKRRAARGRAEARRMLDRQRRRASRRLDQALDMAPGPQQDDRLHRARKAAKRARYAAESVTPFAGRPAARLRKRAKGIQQPLGAHQDGVMGERGLAGIAAAGPPDDRSAFGLGILYARQRADAARQVKQAAGAGGRLTG</sequence>
<dbReference type="Gene3D" id="1.40.20.10">
    <property type="entry name" value="CHAD domain"/>
    <property type="match status" value="1"/>
</dbReference>
<evidence type="ECO:0000313" key="4">
    <source>
        <dbReference type="EMBL" id="GHH77682.1"/>
    </source>
</evidence>
<evidence type="ECO:0000259" key="2">
    <source>
        <dbReference type="PROSITE" id="PS51707"/>
    </source>
</evidence>
<dbReference type="Pfam" id="PF05235">
    <property type="entry name" value="CHAD"/>
    <property type="match status" value="1"/>
</dbReference>
<dbReference type="InterPro" id="IPR007899">
    <property type="entry name" value="CHAD_dom"/>
</dbReference>
<dbReference type="GeneID" id="95355529"/>
<organism evidence="4 5">
    <name type="scientific">Kitasatospora indigofera</name>
    <dbReference type="NCBI Taxonomy" id="67307"/>
    <lineage>
        <taxon>Bacteria</taxon>
        <taxon>Bacillati</taxon>
        <taxon>Actinomycetota</taxon>
        <taxon>Actinomycetes</taxon>
        <taxon>Kitasatosporales</taxon>
        <taxon>Streptomycetaceae</taxon>
        <taxon>Kitasatospora</taxon>
    </lineage>
</organism>